<dbReference type="PATRIC" id="fig|1229493.5.peg.1066"/>
<dbReference type="RefSeq" id="WP_020194421.1">
    <property type="nucleotide sequence ID" value="NZ_BAOH01000005.1"/>
</dbReference>
<gene>
    <name evidence="1" type="ORF">H735_09900</name>
</gene>
<evidence type="ECO:0000313" key="2">
    <source>
        <dbReference type="Proteomes" id="UP000031586"/>
    </source>
</evidence>
<dbReference type="AlphaFoldDB" id="A0A0C1VTJ8"/>
<protein>
    <submittedName>
        <fullName evidence="1">Uncharacterized protein</fullName>
    </submittedName>
</protein>
<proteinExistence type="predicted"/>
<organism evidence="1 2">
    <name type="scientific">Vibrio owensii CAIM 1854 = LMG 25443</name>
    <dbReference type="NCBI Taxonomy" id="1229493"/>
    <lineage>
        <taxon>Bacteria</taxon>
        <taxon>Pseudomonadati</taxon>
        <taxon>Pseudomonadota</taxon>
        <taxon>Gammaproteobacteria</taxon>
        <taxon>Vibrionales</taxon>
        <taxon>Vibrionaceae</taxon>
        <taxon>Vibrio</taxon>
    </lineage>
</organism>
<accession>A0A0C1VTJ8</accession>
<sequence>MVIADTSDDLQILDVPDGATHHHTMGRITLFYKREDLYRANDGRKWMLWSEKCNRWVQAMVNTVHVQANGLPHGFATL</sequence>
<dbReference type="Proteomes" id="UP000031586">
    <property type="component" value="Unassembled WGS sequence"/>
</dbReference>
<reference evidence="1 2" key="1">
    <citation type="submission" date="2014-07" db="EMBL/GenBank/DDBJ databases">
        <title>Unique and conserved regions in Vibrio harveyi and related species in comparison with the shrimp pathogen Vibrio harveyi CAIM 1792.</title>
        <authorList>
            <person name="Espinoza-Valles I."/>
            <person name="Vora G."/>
            <person name="Leekitcharoenphon P."/>
            <person name="Ussery D."/>
            <person name="Hoj L."/>
            <person name="Gomez-Gil B."/>
        </authorList>
    </citation>
    <scope>NUCLEOTIDE SEQUENCE [LARGE SCALE GENOMIC DNA]</scope>
    <source>
        <strain evidence="2">CAIM 1854 / LMG 25443</strain>
    </source>
</reference>
<comment type="caution">
    <text evidence="1">The sequence shown here is derived from an EMBL/GenBank/DDBJ whole genome shotgun (WGS) entry which is preliminary data.</text>
</comment>
<evidence type="ECO:0000313" key="1">
    <source>
        <dbReference type="EMBL" id="KIF53233.1"/>
    </source>
</evidence>
<dbReference type="EMBL" id="JPRD01000015">
    <property type="protein sequence ID" value="KIF53233.1"/>
    <property type="molecule type" value="Genomic_DNA"/>
</dbReference>
<name>A0A0C1VTJ8_9VIBR</name>